<proteinExistence type="predicted"/>
<dbReference type="InterPro" id="IPR011335">
    <property type="entry name" value="Restrct_endonuc-II-like"/>
</dbReference>
<dbReference type="GO" id="GO:0031573">
    <property type="term" value="P:mitotic intra-S DNA damage checkpoint signaling"/>
    <property type="evidence" value="ECO:0007669"/>
    <property type="project" value="TreeGrafter"/>
</dbReference>
<name>A0A6C0L0H5_9ZZZZ</name>
<sequence length="251" mass="28993">MKIICDYREHSIYNCLIKKIETRKNYENIVVEKTSLNIGDFVIGRYIIERKTLSDLASSILDGRYKEQSSRLDSYIQEHIEEQPVVMYFIEGSLDLFADSHNINKDKLISACISLMCSKNYKVFLTRHVNETCDFLLKICFKLGKDVVDSEAQNGGESQITICNNIAKHQFKKSNQIIKDNIGIIMMTSIPNVSANIAVQLLEPFENDIYLFLKEIRENENYLDNIKLVTKDGKERKLSKNTREKVMELCG</sequence>
<keyword evidence="1" id="KW-0378">Hydrolase</keyword>
<dbReference type="PANTHER" id="PTHR13451">
    <property type="entry name" value="CLASS II CROSSOVER JUNCTION ENDONUCLEASE MUS81"/>
    <property type="match status" value="1"/>
</dbReference>
<accession>A0A6C0L0H5</accession>
<dbReference type="GO" id="GO:0048476">
    <property type="term" value="C:Holliday junction resolvase complex"/>
    <property type="evidence" value="ECO:0007669"/>
    <property type="project" value="TreeGrafter"/>
</dbReference>
<dbReference type="GO" id="GO:0000727">
    <property type="term" value="P:double-strand break repair via break-induced replication"/>
    <property type="evidence" value="ECO:0007669"/>
    <property type="project" value="TreeGrafter"/>
</dbReference>
<reference evidence="3" key="1">
    <citation type="journal article" date="2020" name="Nature">
        <title>Giant virus diversity and host interactions through global metagenomics.</title>
        <authorList>
            <person name="Schulz F."/>
            <person name="Roux S."/>
            <person name="Paez-Espino D."/>
            <person name="Jungbluth S."/>
            <person name="Walsh D.A."/>
            <person name="Denef V.J."/>
            <person name="McMahon K.D."/>
            <person name="Konstantinidis K.T."/>
            <person name="Eloe-Fadrosh E.A."/>
            <person name="Kyrpides N.C."/>
            <person name="Woyke T."/>
        </authorList>
    </citation>
    <scope>NUCLEOTIDE SEQUENCE</scope>
    <source>
        <strain evidence="3">GVMAG-S-ERX555907-102</strain>
    </source>
</reference>
<dbReference type="GO" id="GO:0003677">
    <property type="term" value="F:DNA binding"/>
    <property type="evidence" value="ECO:0007669"/>
    <property type="project" value="InterPro"/>
</dbReference>
<dbReference type="GO" id="GO:0006308">
    <property type="term" value="P:DNA catabolic process"/>
    <property type="evidence" value="ECO:0007669"/>
    <property type="project" value="InterPro"/>
</dbReference>
<dbReference type="GO" id="GO:0000712">
    <property type="term" value="P:resolution of meiotic recombination intermediates"/>
    <property type="evidence" value="ECO:0007669"/>
    <property type="project" value="TreeGrafter"/>
</dbReference>
<evidence type="ECO:0000313" key="3">
    <source>
        <dbReference type="EMBL" id="QHU22417.1"/>
    </source>
</evidence>
<dbReference type="Gene3D" id="3.40.50.10130">
    <property type="match status" value="1"/>
</dbReference>
<dbReference type="EMBL" id="MN741007">
    <property type="protein sequence ID" value="QHU22417.1"/>
    <property type="molecule type" value="Genomic_DNA"/>
</dbReference>
<protein>
    <recommendedName>
        <fullName evidence="2">ERCC4 domain-containing protein</fullName>
    </recommendedName>
</protein>
<dbReference type="SUPFAM" id="SSF52980">
    <property type="entry name" value="Restriction endonuclease-like"/>
    <property type="match status" value="1"/>
</dbReference>
<feature type="domain" description="ERCC4" evidence="2">
    <location>
        <begin position="2"/>
        <end position="81"/>
    </location>
</feature>
<evidence type="ECO:0000256" key="1">
    <source>
        <dbReference type="ARBA" id="ARBA00022801"/>
    </source>
</evidence>
<evidence type="ECO:0000259" key="2">
    <source>
        <dbReference type="SMART" id="SM00891"/>
    </source>
</evidence>
<dbReference type="PANTHER" id="PTHR13451:SF0">
    <property type="entry name" value="CROSSOVER JUNCTION ENDONUCLEASE MUS81"/>
    <property type="match status" value="1"/>
</dbReference>
<dbReference type="InterPro" id="IPR006166">
    <property type="entry name" value="ERCC4_domain"/>
</dbReference>
<organism evidence="3">
    <name type="scientific">viral metagenome</name>
    <dbReference type="NCBI Taxonomy" id="1070528"/>
    <lineage>
        <taxon>unclassified sequences</taxon>
        <taxon>metagenomes</taxon>
        <taxon>organismal metagenomes</taxon>
    </lineage>
</organism>
<dbReference type="InterPro" id="IPR033309">
    <property type="entry name" value="Mus81"/>
</dbReference>
<dbReference type="GO" id="GO:0008821">
    <property type="term" value="F:crossover junction DNA endonuclease activity"/>
    <property type="evidence" value="ECO:0007669"/>
    <property type="project" value="InterPro"/>
</dbReference>
<dbReference type="GO" id="GO:0005634">
    <property type="term" value="C:nucleus"/>
    <property type="evidence" value="ECO:0007669"/>
    <property type="project" value="TreeGrafter"/>
</dbReference>
<dbReference type="AlphaFoldDB" id="A0A6C0L0H5"/>
<dbReference type="GO" id="GO:0048257">
    <property type="term" value="F:3'-flap endonuclease activity"/>
    <property type="evidence" value="ECO:0007669"/>
    <property type="project" value="TreeGrafter"/>
</dbReference>
<dbReference type="Pfam" id="PF02732">
    <property type="entry name" value="ERCC4"/>
    <property type="match status" value="1"/>
</dbReference>
<dbReference type="SMART" id="SM00891">
    <property type="entry name" value="ERCC4"/>
    <property type="match status" value="1"/>
</dbReference>